<evidence type="ECO:0000313" key="3">
    <source>
        <dbReference type="Proteomes" id="UP001174934"/>
    </source>
</evidence>
<evidence type="ECO:0000256" key="1">
    <source>
        <dbReference type="SAM" id="SignalP"/>
    </source>
</evidence>
<gene>
    <name evidence="2" type="ORF">B0T17DRAFT_72799</name>
</gene>
<dbReference type="EMBL" id="JAULSR010000001">
    <property type="protein sequence ID" value="KAK0636235.1"/>
    <property type="molecule type" value="Genomic_DNA"/>
</dbReference>
<proteinExistence type="predicted"/>
<feature type="chain" id="PRO_5041427124" description="Secreted protein" evidence="1">
    <location>
        <begin position="35"/>
        <end position="153"/>
    </location>
</feature>
<feature type="signal peptide" evidence="1">
    <location>
        <begin position="1"/>
        <end position="34"/>
    </location>
</feature>
<dbReference type="Proteomes" id="UP001174934">
    <property type="component" value="Unassembled WGS sequence"/>
</dbReference>
<keyword evidence="1" id="KW-0732">Signal</keyword>
<organism evidence="2 3">
    <name type="scientific">Bombardia bombarda</name>
    <dbReference type="NCBI Taxonomy" id="252184"/>
    <lineage>
        <taxon>Eukaryota</taxon>
        <taxon>Fungi</taxon>
        <taxon>Dikarya</taxon>
        <taxon>Ascomycota</taxon>
        <taxon>Pezizomycotina</taxon>
        <taxon>Sordariomycetes</taxon>
        <taxon>Sordariomycetidae</taxon>
        <taxon>Sordariales</taxon>
        <taxon>Lasiosphaeriaceae</taxon>
        <taxon>Bombardia</taxon>
    </lineage>
</organism>
<evidence type="ECO:0000313" key="2">
    <source>
        <dbReference type="EMBL" id="KAK0636235.1"/>
    </source>
</evidence>
<comment type="caution">
    <text evidence="2">The sequence shown here is derived from an EMBL/GenBank/DDBJ whole genome shotgun (WGS) entry which is preliminary data.</text>
</comment>
<evidence type="ECO:0008006" key="4">
    <source>
        <dbReference type="Google" id="ProtNLM"/>
    </source>
</evidence>
<reference evidence="2" key="1">
    <citation type="submission" date="2023-06" db="EMBL/GenBank/DDBJ databases">
        <title>Genome-scale phylogeny and comparative genomics of the fungal order Sordariales.</title>
        <authorList>
            <consortium name="Lawrence Berkeley National Laboratory"/>
            <person name="Hensen N."/>
            <person name="Bonometti L."/>
            <person name="Westerberg I."/>
            <person name="Brannstrom I.O."/>
            <person name="Guillou S."/>
            <person name="Cros-Aarteil S."/>
            <person name="Calhoun S."/>
            <person name="Haridas S."/>
            <person name="Kuo A."/>
            <person name="Mondo S."/>
            <person name="Pangilinan J."/>
            <person name="Riley R."/>
            <person name="LaButti K."/>
            <person name="Andreopoulos B."/>
            <person name="Lipzen A."/>
            <person name="Chen C."/>
            <person name="Yanf M."/>
            <person name="Daum C."/>
            <person name="Ng V."/>
            <person name="Clum A."/>
            <person name="Steindorff A."/>
            <person name="Ohm R."/>
            <person name="Martin F."/>
            <person name="Silar P."/>
            <person name="Natvig D."/>
            <person name="Lalanne C."/>
            <person name="Gautier V."/>
            <person name="Ament-velasquez S.L."/>
            <person name="Kruys A."/>
            <person name="Hutchinson M.I."/>
            <person name="Powell A.J."/>
            <person name="Barry K."/>
            <person name="Miller A.N."/>
            <person name="Grigoriev I.V."/>
            <person name="Debuchy R."/>
            <person name="Gladieux P."/>
            <person name="Thoren M.H."/>
            <person name="Johannesson H."/>
        </authorList>
    </citation>
    <scope>NUCLEOTIDE SEQUENCE</scope>
    <source>
        <strain evidence="2">SMH3391-2</strain>
    </source>
</reference>
<protein>
    <recommendedName>
        <fullName evidence="4">Secreted protein</fullName>
    </recommendedName>
</protein>
<dbReference type="AlphaFoldDB" id="A0AA39XM87"/>
<keyword evidence="3" id="KW-1185">Reference proteome</keyword>
<name>A0AA39XM87_9PEZI</name>
<sequence>MNDNISYMGEKGSRRGTGWLCLCFFLLFLFGVQQQQTWLDYSSSDGGGFSEGACYIHAHTYTSLRFFPFSGSGEVGADKRERGREKACCVCLRACPLYFFWFGENRAGEGRGGCSENITFMFPPRQTAGFTCVVDREIHFSIHLFVRLGSLAG</sequence>
<accession>A0AA39XM87</accession>